<dbReference type="Pfam" id="PF11138">
    <property type="entry name" value="DUF2911"/>
    <property type="match status" value="1"/>
</dbReference>
<protein>
    <submittedName>
        <fullName evidence="2">DUF2911 domain-containing protein</fullName>
    </submittedName>
</protein>
<evidence type="ECO:0000256" key="1">
    <source>
        <dbReference type="SAM" id="SignalP"/>
    </source>
</evidence>
<feature type="chain" id="PRO_5047469648" evidence="1">
    <location>
        <begin position="21"/>
        <end position="184"/>
    </location>
</feature>
<sequence>MKNVLFTLILLSGMVTVTFAQTFRSIDKSPMDVAYLPDNFAHDRSGSDKAIAKIYYSRPQKKGREIFGNVVAYDKLWRTGANEAPELKVYQEIKMGGKTLAAGTYSLFSIPGEKEWTIIVSTDLDYWGTAGYQEKYEILRVKVPSSKLSQEVEAFSIQFKELGDNSAEMNLAWDKTVVAVPVQY</sequence>
<dbReference type="Proteomes" id="UP001065174">
    <property type="component" value="Chromosome"/>
</dbReference>
<keyword evidence="1" id="KW-0732">Signal</keyword>
<name>A0ABY6CLD4_9BACT</name>
<organism evidence="2 3">
    <name type="scientific">Reichenbachiella agarivorans</name>
    <dbReference type="NCBI Taxonomy" id="2979464"/>
    <lineage>
        <taxon>Bacteria</taxon>
        <taxon>Pseudomonadati</taxon>
        <taxon>Bacteroidota</taxon>
        <taxon>Cytophagia</taxon>
        <taxon>Cytophagales</taxon>
        <taxon>Reichenbachiellaceae</taxon>
        <taxon>Reichenbachiella</taxon>
    </lineage>
</organism>
<feature type="signal peptide" evidence="1">
    <location>
        <begin position="1"/>
        <end position="20"/>
    </location>
</feature>
<dbReference type="EMBL" id="CP106679">
    <property type="protein sequence ID" value="UXP31204.1"/>
    <property type="molecule type" value="Genomic_DNA"/>
</dbReference>
<accession>A0ABY6CLD4</accession>
<keyword evidence="3" id="KW-1185">Reference proteome</keyword>
<dbReference type="RefSeq" id="WP_262308644.1">
    <property type="nucleotide sequence ID" value="NZ_CP106679.1"/>
</dbReference>
<proteinExistence type="predicted"/>
<evidence type="ECO:0000313" key="3">
    <source>
        <dbReference type="Proteomes" id="UP001065174"/>
    </source>
</evidence>
<reference evidence="2" key="1">
    <citation type="submission" date="2022-09" db="EMBL/GenBank/DDBJ databases">
        <title>Comparative genomics and taxonomic characterization of three novel marine species of genus Reichenbachiella exhibiting antioxidant and polysaccharide degradation activities.</title>
        <authorList>
            <person name="Muhammad N."/>
            <person name="Lee Y.-J."/>
            <person name="Ko J."/>
            <person name="Kim S.-G."/>
        </authorList>
    </citation>
    <scope>NUCLEOTIDE SEQUENCE</scope>
    <source>
        <strain evidence="2">BKB1-1</strain>
    </source>
</reference>
<gene>
    <name evidence="2" type="ORF">N6H18_12680</name>
</gene>
<dbReference type="InterPro" id="IPR021314">
    <property type="entry name" value="DUF2911"/>
</dbReference>
<evidence type="ECO:0000313" key="2">
    <source>
        <dbReference type="EMBL" id="UXP31204.1"/>
    </source>
</evidence>